<comment type="pathway">
    <text evidence="2 17">tRNA modification; tRNA-queuosine biosynthesis.</text>
</comment>
<gene>
    <name evidence="17" type="primary">queH</name>
    <name evidence="18" type="ORF">FYJ75_10155</name>
</gene>
<evidence type="ECO:0000313" key="18">
    <source>
        <dbReference type="EMBL" id="MST75377.1"/>
    </source>
</evidence>
<protein>
    <recommendedName>
        <fullName evidence="5 17">Epoxyqueuosine reductase QueH</fullName>
        <ecNumber evidence="4 17">1.17.99.6</ecNumber>
    </recommendedName>
    <alternativeName>
        <fullName evidence="15 17">Queuosine biosynthesis protein QueH</fullName>
    </alternativeName>
</protein>
<dbReference type="HAMAP" id="MF_02089">
    <property type="entry name" value="QueH"/>
    <property type="match status" value="1"/>
</dbReference>
<feature type="binding site" evidence="17">
    <location>
        <position position="116"/>
    </location>
    <ligand>
        <name>[4Fe-4S] cluster</name>
        <dbReference type="ChEBI" id="CHEBI:49883"/>
    </ligand>
</feature>
<dbReference type="Pfam" id="PF02677">
    <property type="entry name" value="QueH"/>
    <property type="match status" value="1"/>
</dbReference>
<evidence type="ECO:0000256" key="13">
    <source>
        <dbReference type="ARBA" id="ARBA00023157"/>
    </source>
</evidence>
<evidence type="ECO:0000256" key="12">
    <source>
        <dbReference type="ARBA" id="ARBA00023014"/>
    </source>
</evidence>
<evidence type="ECO:0000256" key="15">
    <source>
        <dbReference type="ARBA" id="ARBA00031446"/>
    </source>
</evidence>
<feature type="binding site" evidence="17">
    <location>
        <position position="113"/>
    </location>
    <ligand>
        <name>[4Fe-4S] cluster</name>
        <dbReference type="ChEBI" id="CHEBI:49883"/>
    </ligand>
</feature>
<evidence type="ECO:0000256" key="7">
    <source>
        <dbReference type="ARBA" id="ARBA00022694"/>
    </source>
</evidence>
<evidence type="ECO:0000256" key="11">
    <source>
        <dbReference type="ARBA" id="ARBA00023004"/>
    </source>
</evidence>
<keyword evidence="14 17" id="KW-0676">Redox-active center</keyword>
<keyword evidence="11 17" id="KW-0408">Iron</keyword>
<comment type="function">
    <text evidence="1 17">Catalyzes the conversion of epoxyqueuosine (oQ) to queuosine (Q), which is a hypermodified base found in the wobble positions of tRNA(Asp), tRNA(Asn), tRNA(His) and tRNA(Tyr).</text>
</comment>
<dbReference type="PANTHER" id="PTHR36701:SF1">
    <property type="entry name" value="EPOXYQUEUOSINE REDUCTASE QUEH"/>
    <property type="match status" value="1"/>
</dbReference>
<evidence type="ECO:0000256" key="14">
    <source>
        <dbReference type="ARBA" id="ARBA00023284"/>
    </source>
</evidence>
<dbReference type="GO" id="GO:0046872">
    <property type="term" value="F:metal ion binding"/>
    <property type="evidence" value="ECO:0007669"/>
    <property type="project" value="UniProtKB-KW"/>
</dbReference>
<keyword evidence="10 17" id="KW-0560">Oxidoreductase</keyword>
<dbReference type="UniPathway" id="UPA00392"/>
<feature type="disulfide bond" description="Redox-active" evidence="17">
    <location>
        <begin position="195"/>
        <end position="197"/>
    </location>
</feature>
<dbReference type="InterPro" id="IPR003828">
    <property type="entry name" value="QueH"/>
</dbReference>
<evidence type="ECO:0000256" key="4">
    <source>
        <dbReference type="ARBA" id="ARBA00012622"/>
    </source>
</evidence>
<keyword evidence="12 17" id="KW-0411">Iron-sulfur</keyword>
<keyword evidence="13 17" id="KW-1015">Disulfide bond</keyword>
<proteinExistence type="inferred from homology"/>
<evidence type="ECO:0000256" key="3">
    <source>
        <dbReference type="ARBA" id="ARBA00008207"/>
    </source>
</evidence>
<dbReference type="GO" id="GO:0052693">
    <property type="term" value="F:epoxyqueuosine reductase activity"/>
    <property type="evidence" value="ECO:0007669"/>
    <property type="project" value="UniProtKB-UniRule"/>
</dbReference>
<sequence length="218" mass="26013">MNKVNYQLKMEEIIKKNCSTDLVPKLLLHSCCAPCSSYCLETLAKYFSITVYYDNPNIYPEEEYWMRVKEQQRFIREFPAAHPISFAEGDYDPQRFYDMARGLEEVKEGGVRCRKCYELRLRDTAEYAAAHDFDFFTTTLSISPMKNATWLNEIGEQLEKEYHVAYLYSDFKKKNGYKRSTEISKEYHMYRQYYCGCVYSKNQRDREIAQKQQSESEE</sequence>
<evidence type="ECO:0000256" key="1">
    <source>
        <dbReference type="ARBA" id="ARBA00002268"/>
    </source>
</evidence>
<comment type="similarity">
    <text evidence="3 17">Belongs to the QueH family.</text>
</comment>
<comment type="caution">
    <text evidence="18">The sequence shown here is derived from an EMBL/GenBank/DDBJ whole genome shotgun (WGS) entry which is preliminary data.</text>
</comment>
<dbReference type="GO" id="GO:0008616">
    <property type="term" value="P:tRNA queuosine(34) biosynthetic process"/>
    <property type="evidence" value="ECO:0007669"/>
    <property type="project" value="UniProtKB-UniRule"/>
</dbReference>
<keyword evidence="19" id="KW-1185">Reference proteome</keyword>
<keyword evidence="6 17" id="KW-0004">4Fe-4S</keyword>
<evidence type="ECO:0000256" key="8">
    <source>
        <dbReference type="ARBA" id="ARBA00022723"/>
    </source>
</evidence>
<reference evidence="18 19" key="1">
    <citation type="submission" date="2019-08" db="EMBL/GenBank/DDBJ databases">
        <title>In-depth cultivation of the pig gut microbiome towards novel bacterial diversity and tailored functional studies.</title>
        <authorList>
            <person name="Wylensek D."/>
            <person name="Hitch T.C.A."/>
            <person name="Clavel T."/>
        </authorList>
    </citation>
    <scope>NUCLEOTIDE SEQUENCE [LARGE SCALE GENOMIC DNA]</scope>
    <source>
        <strain evidence="18 19">MUC/MUC-530-WT-4D</strain>
    </source>
</reference>
<evidence type="ECO:0000256" key="6">
    <source>
        <dbReference type="ARBA" id="ARBA00022485"/>
    </source>
</evidence>
<feature type="binding site" evidence="17">
    <location>
        <position position="31"/>
    </location>
    <ligand>
        <name>[4Fe-4S] cluster</name>
        <dbReference type="ChEBI" id="CHEBI:49883"/>
    </ligand>
</feature>
<dbReference type="Proteomes" id="UP000474024">
    <property type="component" value="Unassembled WGS sequence"/>
</dbReference>
<organism evidence="18 19">
    <name type="scientific">Roseburia porci</name>
    <dbReference type="NCBI Taxonomy" id="2605790"/>
    <lineage>
        <taxon>Bacteria</taxon>
        <taxon>Bacillati</taxon>
        <taxon>Bacillota</taxon>
        <taxon>Clostridia</taxon>
        <taxon>Lachnospirales</taxon>
        <taxon>Lachnospiraceae</taxon>
        <taxon>Roseburia</taxon>
    </lineage>
</organism>
<evidence type="ECO:0000256" key="9">
    <source>
        <dbReference type="ARBA" id="ARBA00022785"/>
    </source>
</evidence>
<dbReference type="AlphaFoldDB" id="A0A6L5YTA3"/>
<dbReference type="EMBL" id="VUNI01000017">
    <property type="protein sequence ID" value="MST75377.1"/>
    <property type="molecule type" value="Genomic_DNA"/>
</dbReference>
<evidence type="ECO:0000256" key="5">
    <source>
        <dbReference type="ARBA" id="ARBA00016895"/>
    </source>
</evidence>
<dbReference type="RefSeq" id="WP_154430343.1">
    <property type="nucleotide sequence ID" value="NZ_VUNI01000017.1"/>
</dbReference>
<evidence type="ECO:0000256" key="10">
    <source>
        <dbReference type="ARBA" id="ARBA00023002"/>
    </source>
</evidence>
<dbReference type="PANTHER" id="PTHR36701">
    <property type="entry name" value="EPOXYQUEUOSINE REDUCTASE QUEH"/>
    <property type="match status" value="1"/>
</dbReference>
<feature type="binding site" evidence="17">
    <location>
        <position position="32"/>
    </location>
    <ligand>
        <name>[4Fe-4S] cluster</name>
        <dbReference type="ChEBI" id="CHEBI:49883"/>
    </ligand>
</feature>
<comment type="catalytic activity">
    <reaction evidence="16 17">
        <text>epoxyqueuosine(34) in tRNA + AH2 = queuosine(34) in tRNA + A + H2O</text>
        <dbReference type="Rhea" id="RHEA:32159"/>
        <dbReference type="Rhea" id="RHEA-COMP:18571"/>
        <dbReference type="Rhea" id="RHEA-COMP:18582"/>
        <dbReference type="ChEBI" id="CHEBI:13193"/>
        <dbReference type="ChEBI" id="CHEBI:15377"/>
        <dbReference type="ChEBI" id="CHEBI:17499"/>
        <dbReference type="ChEBI" id="CHEBI:194431"/>
        <dbReference type="ChEBI" id="CHEBI:194443"/>
        <dbReference type="EC" id="1.17.99.6"/>
    </reaction>
</comment>
<keyword evidence="8 17" id="KW-0479">Metal-binding</keyword>
<evidence type="ECO:0000313" key="19">
    <source>
        <dbReference type="Proteomes" id="UP000474024"/>
    </source>
</evidence>
<name>A0A6L5YTA3_9FIRM</name>
<keyword evidence="7 17" id="KW-0819">tRNA processing</keyword>
<evidence type="ECO:0000256" key="17">
    <source>
        <dbReference type="HAMAP-Rule" id="MF_02089"/>
    </source>
</evidence>
<dbReference type="EC" id="1.17.99.6" evidence="4 17"/>
<dbReference type="GO" id="GO:0051539">
    <property type="term" value="F:4 iron, 4 sulfur cluster binding"/>
    <property type="evidence" value="ECO:0007669"/>
    <property type="project" value="UniProtKB-UniRule"/>
</dbReference>
<accession>A0A6L5YTA3</accession>
<evidence type="ECO:0000256" key="16">
    <source>
        <dbReference type="ARBA" id="ARBA00047415"/>
    </source>
</evidence>
<keyword evidence="9 17" id="KW-0671">Queuosine biosynthesis</keyword>
<evidence type="ECO:0000256" key="2">
    <source>
        <dbReference type="ARBA" id="ARBA00004691"/>
    </source>
</evidence>